<dbReference type="GO" id="GO:0046872">
    <property type="term" value="F:metal ion binding"/>
    <property type="evidence" value="ECO:0007669"/>
    <property type="project" value="UniProtKB-KW"/>
</dbReference>
<dbReference type="PROSITE" id="PS00629">
    <property type="entry name" value="IMP_1"/>
    <property type="match status" value="1"/>
</dbReference>
<dbReference type="PROSITE" id="PS00630">
    <property type="entry name" value="IMP_2"/>
    <property type="match status" value="1"/>
</dbReference>
<keyword evidence="12" id="KW-1185">Reference proteome</keyword>
<dbReference type="Pfam" id="PF00459">
    <property type="entry name" value="Inositol_P"/>
    <property type="match status" value="1"/>
</dbReference>
<feature type="region of interest" description="Disordered" evidence="9">
    <location>
        <begin position="410"/>
        <end position="431"/>
    </location>
</feature>
<dbReference type="CDD" id="cd01639">
    <property type="entry name" value="IMPase"/>
    <property type="match status" value="1"/>
</dbReference>
<dbReference type="InterPro" id="IPR020583">
    <property type="entry name" value="Inositol_monoP_metal-BS"/>
</dbReference>
<evidence type="ECO:0000256" key="3">
    <source>
        <dbReference type="ARBA" id="ARBA00009759"/>
    </source>
</evidence>
<dbReference type="Gene3D" id="3.30.540.10">
    <property type="entry name" value="Fructose-1,6-Bisphosphatase, subunit A, domain 1"/>
    <property type="match status" value="1"/>
</dbReference>
<dbReference type="OrthoDB" id="10254945at2759"/>
<dbReference type="InterPro" id="IPR033942">
    <property type="entry name" value="IMPase"/>
</dbReference>
<organism evidence="11 12">
    <name type="scientific">Micractinium conductrix</name>
    <dbReference type="NCBI Taxonomy" id="554055"/>
    <lineage>
        <taxon>Eukaryota</taxon>
        <taxon>Viridiplantae</taxon>
        <taxon>Chlorophyta</taxon>
        <taxon>core chlorophytes</taxon>
        <taxon>Trebouxiophyceae</taxon>
        <taxon>Chlorellales</taxon>
        <taxon>Chlorellaceae</taxon>
        <taxon>Chlorella clade</taxon>
        <taxon>Micractinium</taxon>
    </lineage>
</organism>
<feature type="binding site" evidence="8">
    <location>
        <position position="262"/>
    </location>
    <ligand>
        <name>Mg(2+)</name>
        <dbReference type="ChEBI" id="CHEBI:18420"/>
        <label>1</label>
        <note>catalytic</note>
    </ligand>
</feature>
<sequence length="907" mass="98965">MAAASLASSAQPGAAALRSGSSRRRSGARPAAARRVVVVRADARVANKQLLEVARTAAAAGAKIVMDAVDLPRNVQYKGTTDLVTDTDTSSEAAILSVIQAAFPGHAVLGEEGGVSGDTNSEYLWCVDPLDGTTNFAHGYPSFSVSVAVLRHTTPVASTVIEFTGGPGSWITRTYTAARNNGAFCNGKPIQVSKQHEIGKSLLCTGFGYEHDECWAKNIELFKHFTDVTQGVRRLGSAAVDMCHVASGMSEAFWEYRLKPWDMAAGVLVAEEAGGTVTTLDGRAFSVFDRSVLVSNGFIHEALLKQTEPATSQLLSQGIDLSQWFVPKGYRVHSGAQLEAPLGAFGRAPGPKSAKGGSRQLSLIILLLAAFLAMHWGWQRRQRAWAGDQLGDSGPDGGRVAVRGLLRGESEQHQRVGGGSGNSSSSGPTLPSSWALAEAEAAWHPPRYSTYTCINAKFDDNFHAATCKFDNVCLNARTLQFEYYVDPELPDTPLVYTQTGVPLAQFSSHMLNLGHAHMDISEAMTWAPTAVRRPFPTVGQGVKWAEVPQALLAVIPAPLTTNFGHVMFDVLVPLFNLQHLFGIYTPEAQPIIMGTSNGSEEELRSTLGRMINTERVDMSLLRLHWQHNAEWLAEYAAAAAPDGGLLCYKNVLAGTGFLNRQMRATDSLPYRQAAMHNIGVVEVPQERPIVTIFNKKGRRMVENSEDVAATLRSRYGDRVEINMFDFGEHPGITMPQQLKLMSDTSILITPCGGIATVLAFMRPGATAIAMNYWHTGHNRSMQMEDNYYQHLEYLDIQYFPVTLEDYAATSDRPECENVKNGTRTQDAHYNLIGALVHCNVRLQAAGLRRMTHYVDNALKRWAARTGRYEVLEPLRQKQAKLTQLAAKQQQAQRQLLQGGGAVVQQRG</sequence>
<comment type="cofactor">
    <cofactor evidence="1 8">
        <name>Mg(2+)</name>
        <dbReference type="ChEBI" id="CHEBI:18420"/>
    </cofactor>
</comment>
<keyword evidence="6" id="KW-0378">Hydrolase</keyword>
<evidence type="ECO:0000256" key="1">
    <source>
        <dbReference type="ARBA" id="ARBA00001946"/>
    </source>
</evidence>
<evidence type="ECO:0000256" key="5">
    <source>
        <dbReference type="ARBA" id="ARBA00022723"/>
    </source>
</evidence>
<evidence type="ECO:0000313" key="11">
    <source>
        <dbReference type="EMBL" id="PSC68089.1"/>
    </source>
</evidence>
<dbReference type="AlphaFoldDB" id="A0A2P6V1X1"/>
<dbReference type="GO" id="GO:0008934">
    <property type="term" value="F:inositol monophosphate 1-phosphatase activity"/>
    <property type="evidence" value="ECO:0007669"/>
    <property type="project" value="InterPro"/>
</dbReference>
<comment type="caution">
    <text evidence="11">The sequence shown here is derived from an EMBL/GenBank/DDBJ whole genome shotgun (WGS) entry which is preliminary data.</text>
</comment>
<dbReference type="InterPro" id="IPR049625">
    <property type="entry name" value="Glyco_transf_61_cat"/>
</dbReference>
<protein>
    <recommendedName>
        <fullName evidence="4">inositol-phosphate phosphatase</fullName>
        <ecNumber evidence="4">3.1.3.25</ecNumber>
    </recommendedName>
</protein>
<evidence type="ECO:0000259" key="10">
    <source>
        <dbReference type="Pfam" id="PF04577"/>
    </source>
</evidence>
<comment type="pathway">
    <text evidence="2">Polyol metabolism; myo-inositol biosynthesis; myo-inositol from D-glucose 6-phosphate: step 2/2.</text>
</comment>
<dbReference type="GO" id="GO:0046854">
    <property type="term" value="P:phosphatidylinositol phosphate biosynthetic process"/>
    <property type="evidence" value="ECO:0007669"/>
    <property type="project" value="InterPro"/>
</dbReference>
<dbReference type="Proteomes" id="UP000239649">
    <property type="component" value="Unassembled WGS sequence"/>
</dbReference>
<dbReference type="PANTHER" id="PTHR20854">
    <property type="entry name" value="INOSITOL MONOPHOSPHATASE"/>
    <property type="match status" value="1"/>
</dbReference>
<proteinExistence type="inferred from homology"/>
<dbReference type="Pfam" id="PF04577">
    <property type="entry name" value="Glyco_transf_61"/>
    <property type="match status" value="1"/>
</dbReference>
<dbReference type="GO" id="GO:0006020">
    <property type="term" value="P:inositol metabolic process"/>
    <property type="evidence" value="ECO:0007669"/>
    <property type="project" value="TreeGrafter"/>
</dbReference>
<comment type="similarity">
    <text evidence="3">Belongs to the inositol monophosphatase superfamily.</text>
</comment>
<feature type="compositionally biased region" description="Low complexity" evidence="9">
    <location>
        <begin position="422"/>
        <end position="431"/>
    </location>
</feature>
<accession>A0A2P6V1X1</accession>
<dbReference type="GO" id="GO:0007165">
    <property type="term" value="P:signal transduction"/>
    <property type="evidence" value="ECO:0007669"/>
    <property type="project" value="TreeGrafter"/>
</dbReference>
<evidence type="ECO:0000256" key="2">
    <source>
        <dbReference type="ARBA" id="ARBA00005152"/>
    </source>
</evidence>
<keyword evidence="5 8" id="KW-0479">Metal-binding</keyword>
<dbReference type="PANTHER" id="PTHR20854:SF17">
    <property type="entry name" value="PHOSPHATASE IMPL1, CHLOROPLASTIC"/>
    <property type="match status" value="1"/>
</dbReference>
<keyword evidence="7 8" id="KW-0460">Magnesium</keyword>
<evidence type="ECO:0000256" key="6">
    <source>
        <dbReference type="ARBA" id="ARBA00022801"/>
    </source>
</evidence>
<evidence type="ECO:0000256" key="9">
    <source>
        <dbReference type="SAM" id="MobiDB-lite"/>
    </source>
</evidence>
<dbReference type="InterPro" id="IPR000760">
    <property type="entry name" value="Inositol_monophosphatase-like"/>
</dbReference>
<dbReference type="FunFam" id="3.40.190.80:FF:000002">
    <property type="entry name" value="Inositol-1-monophosphatase"/>
    <property type="match status" value="1"/>
</dbReference>
<dbReference type="PRINTS" id="PR00377">
    <property type="entry name" value="IMPHPHTASES"/>
</dbReference>
<evidence type="ECO:0000313" key="12">
    <source>
        <dbReference type="Proteomes" id="UP000239649"/>
    </source>
</evidence>
<evidence type="ECO:0000256" key="8">
    <source>
        <dbReference type="PIRSR" id="PIRSR600760-2"/>
    </source>
</evidence>
<evidence type="ECO:0000256" key="7">
    <source>
        <dbReference type="ARBA" id="ARBA00022842"/>
    </source>
</evidence>
<feature type="binding site" evidence="8">
    <location>
        <position position="130"/>
    </location>
    <ligand>
        <name>Mg(2+)</name>
        <dbReference type="ChEBI" id="CHEBI:18420"/>
        <label>1</label>
        <note>catalytic</note>
    </ligand>
</feature>
<feature type="binding site" evidence="8">
    <location>
        <position position="128"/>
    </location>
    <ligand>
        <name>Mg(2+)</name>
        <dbReference type="ChEBI" id="CHEBI:18420"/>
        <label>1</label>
        <note>catalytic</note>
    </ligand>
</feature>
<gene>
    <name evidence="11" type="ORF">C2E20_8269</name>
</gene>
<dbReference type="Gene3D" id="3.40.190.80">
    <property type="match status" value="1"/>
</dbReference>
<feature type="domain" description="Glycosyltransferase 61 catalytic" evidence="10">
    <location>
        <begin position="563"/>
        <end position="767"/>
    </location>
</feature>
<dbReference type="FunFam" id="3.30.540.10:FF:000003">
    <property type="entry name" value="Inositol-1-monophosphatase"/>
    <property type="match status" value="1"/>
</dbReference>
<dbReference type="GO" id="GO:0016757">
    <property type="term" value="F:glycosyltransferase activity"/>
    <property type="evidence" value="ECO:0007669"/>
    <property type="project" value="InterPro"/>
</dbReference>
<name>A0A2P6V1X1_9CHLO</name>
<dbReference type="EC" id="3.1.3.25" evidence="4"/>
<feature type="binding site" evidence="8">
    <location>
        <position position="111"/>
    </location>
    <ligand>
        <name>Mg(2+)</name>
        <dbReference type="ChEBI" id="CHEBI:18420"/>
        <label>1</label>
        <note>catalytic</note>
    </ligand>
</feature>
<dbReference type="EMBL" id="LHPF02000042">
    <property type="protein sequence ID" value="PSC68089.1"/>
    <property type="molecule type" value="Genomic_DNA"/>
</dbReference>
<evidence type="ECO:0000256" key="4">
    <source>
        <dbReference type="ARBA" id="ARBA00013106"/>
    </source>
</evidence>
<dbReference type="SUPFAM" id="SSF56655">
    <property type="entry name" value="Carbohydrate phosphatase"/>
    <property type="match status" value="1"/>
</dbReference>
<dbReference type="InterPro" id="IPR020550">
    <property type="entry name" value="Inositol_monophosphatase_CS"/>
</dbReference>
<dbReference type="STRING" id="554055.A0A2P6V1X1"/>
<reference evidence="11 12" key="1">
    <citation type="journal article" date="2018" name="Plant J.">
        <title>Genome sequences of Chlorella sorokiniana UTEX 1602 and Micractinium conductrix SAG 241.80: implications to maltose excretion by a green alga.</title>
        <authorList>
            <person name="Arriola M.B."/>
            <person name="Velmurugan N."/>
            <person name="Zhang Y."/>
            <person name="Plunkett M.H."/>
            <person name="Hondzo H."/>
            <person name="Barney B.M."/>
        </authorList>
    </citation>
    <scope>NUCLEOTIDE SEQUENCE [LARGE SCALE GENOMIC DNA]</scope>
    <source>
        <strain evidence="11 12">SAG 241.80</strain>
    </source>
</reference>
<feature type="binding site" evidence="8">
    <location>
        <position position="131"/>
    </location>
    <ligand>
        <name>Mg(2+)</name>
        <dbReference type="ChEBI" id="CHEBI:18420"/>
        <label>1</label>
        <note>catalytic</note>
    </ligand>
</feature>